<evidence type="ECO:0000313" key="2">
    <source>
        <dbReference type="Proteomes" id="UP001054945"/>
    </source>
</evidence>
<dbReference type="AlphaFoldDB" id="A0AAV4MRG1"/>
<proteinExistence type="predicted"/>
<dbReference type="EMBL" id="BPLR01019951">
    <property type="protein sequence ID" value="GIX73424.1"/>
    <property type="molecule type" value="Genomic_DNA"/>
</dbReference>
<reference evidence="1 2" key="1">
    <citation type="submission" date="2021-06" db="EMBL/GenBank/DDBJ databases">
        <title>Caerostris extrusa draft genome.</title>
        <authorList>
            <person name="Kono N."/>
            <person name="Arakawa K."/>
        </authorList>
    </citation>
    <scope>NUCLEOTIDE SEQUENCE [LARGE SCALE GENOMIC DNA]</scope>
</reference>
<comment type="caution">
    <text evidence="1">The sequence shown here is derived from an EMBL/GenBank/DDBJ whole genome shotgun (WGS) entry which is preliminary data.</text>
</comment>
<dbReference type="Proteomes" id="UP001054945">
    <property type="component" value="Unassembled WGS sequence"/>
</dbReference>
<name>A0AAV4MRG1_CAEEX</name>
<organism evidence="1 2">
    <name type="scientific">Caerostris extrusa</name>
    <name type="common">Bark spider</name>
    <name type="synonym">Caerostris bankana</name>
    <dbReference type="NCBI Taxonomy" id="172846"/>
    <lineage>
        <taxon>Eukaryota</taxon>
        <taxon>Metazoa</taxon>
        <taxon>Ecdysozoa</taxon>
        <taxon>Arthropoda</taxon>
        <taxon>Chelicerata</taxon>
        <taxon>Arachnida</taxon>
        <taxon>Araneae</taxon>
        <taxon>Araneomorphae</taxon>
        <taxon>Entelegynae</taxon>
        <taxon>Araneoidea</taxon>
        <taxon>Araneidae</taxon>
        <taxon>Caerostris</taxon>
    </lineage>
</organism>
<gene>
    <name evidence="1" type="ORF">CEXT_377321</name>
</gene>
<evidence type="ECO:0000313" key="1">
    <source>
        <dbReference type="EMBL" id="GIX73424.1"/>
    </source>
</evidence>
<sequence>MVLLTEVLNGRPLEGNPRDVPWGASVFLAIDTRAASVSELSAPPTNRSVEGYCPHFGCGQSVAPAYRVEATIFNKIECTLHRESAVLTQYRSDIERNKEVMLAKRLVTGSANGKHLEDLMELYGDEKSLEENQSMCLRNILSMRSTTDFHPHKQPRLSLQEIENLLSN</sequence>
<keyword evidence="2" id="KW-1185">Reference proteome</keyword>
<accession>A0AAV4MRG1</accession>
<protein>
    <submittedName>
        <fullName evidence="1">Uncharacterized protein</fullName>
    </submittedName>
</protein>